<dbReference type="InterPro" id="IPR036097">
    <property type="entry name" value="HisK_dim/P_sf"/>
</dbReference>
<dbReference type="Gene3D" id="3.30.565.10">
    <property type="entry name" value="Histidine kinase-like ATPase, C-terminal domain"/>
    <property type="match status" value="1"/>
</dbReference>
<dbReference type="InterPro" id="IPR003661">
    <property type="entry name" value="HisK_dim/P_dom"/>
</dbReference>
<keyword evidence="6 10" id="KW-0418">Kinase</keyword>
<feature type="domain" description="Histidine kinase" evidence="9">
    <location>
        <begin position="149"/>
        <end position="366"/>
    </location>
</feature>
<proteinExistence type="predicted"/>
<dbReference type="Gene3D" id="1.10.287.130">
    <property type="match status" value="1"/>
</dbReference>
<dbReference type="RefSeq" id="WP_091815919.1">
    <property type="nucleotide sequence ID" value="NZ_FOCW01000002.1"/>
</dbReference>
<keyword evidence="4" id="KW-0808">Transferase</keyword>
<dbReference type="EC" id="2.7.13.3" evidence="2"/>
<dbReference type="SUPFAM" id="SSF55785">
    <property type="entry name" value="PYP-like sensor domain (PAS domain)"/>
    <property type="match status" value="1"/>
</dbReference>
<reference evidence="10 11" key="1">
    <citation type="submission" date="2016-10" db="EMBL/GenBank/DDBJ databases">
        <authorList>
            <person name="de Groot N.N."/>
        </authorList>
    </citation>
    <scope>NUCLEOTIDE SEQUENCE [LARGE SCALE GENOMIC DNA]</scope>
    <source>
        <strain evidence="10 11">DSM 15123</strain>
    </source>
</reference>
<dbReference type="NCBIfam" id="NF008293">
    <property type="entry name" value="PRK11073.1"/>
    <property type="match status" value="1"/>
</dbReference>
<dbReference type="PANTHER" id="PTHR43065">
    <property type="entry name" value="SENSOR HISTIDINE KINASE"/>
    <property type="match status" value="1"/>
</dbReference>
<keyword evidence="5" id="KW-0547">Nucleotide-binding</keyword>
<protein>
    <recommendedName>
        <fullName evidence="2">histidine kinase</fullName>
        <ecNumber evidence="2">2.7.13.3</ecNumber>
    </recommendedName>
</protein>
<dbReference type="InterPro" id="IPR004358">
    <property type="entry name" value="Sig_transdc_His_kin-like_C"/>
</dbReference>
<dbReference type="InterPro" id="IPR003594">
    <property type="entry name" value="HATPase_dom"/>
</dbReference>
<evidence type="ECO:0000256" key="6">
    <source>
        <dbReference type="ARBA" id="ARBA00022777"/>
    </source>
</evidence>
<evidence type="ECO:0000313" key="10">
    <source>
        <dbReference type="EMBL" id="SEN51032.1"/>
    </source>
</evidence>
<dbReference type="AlphaFoldDB" id="A0A1H8H3V6"/>
<dbReference type="CDD" id="cd00082">
    <property type="entry name" value="HisKA"/>
    <property type="match status" value="1"/>
</dbReference>
<dbReference type="SMART" id="SM00387">
    <property type="entry name" value="HATPase_c"/>
    <property type="match status" value="1"/>
</dbReference>
<evidence type="ECO:0000259" key="9">
    <source>
        <dbReference type="PROSITE" id="PS50109"/>
    </source>
</evidence>
<evidence type="ECO:0000256" key="1">
    <source>
        <dbReference type="ARBA" id="ARBA00000085"/>
    </source>
</evidence>
<sequence length="366" mass="40103">MSIPEPLPAAPAARTSPDAAFAAFDRLATLIAVVGEDARIRFANTALENAWGLSRLNLHGLALDRCMADPTAFVQAIRDAGSGAFSALRYDTQLLRPGQEALPVHVVIAQGEQPDQVVIEMLPLDTQARHEREDRLLAEAQAHKELVRNLAHEIKNPLGGLRGAAQLLEMELEDPALKDYTQVIVREADRLQALVDRMLAPHRSAPKREWVNIHEVCEHVQRLVLAEFPSGLTVVRDYDASIPEFQGDRERLIQAVLNIVRNAAQALVPQMREGTACITLRTRVARQITLGRQRHKLALELLVIDNGPGIAPGLLEQVFYPLVTGKADGTGLGLTLAQSFVQQHQGLIECESAPGHTVFRVTIPLG</sequence>
<dbReference type="GO" id="GO:0000155">
    <property type="term" value="F:phosphorelay sensor kinase activity"/>
    <property type="evidence" value="ECO:0007669"/>
    <property type="project" value="InterPro"/>
</dbReference>
<dbReference type="OrthoDB" id="9789238at2"/>
<dbReference type="Pfam" id="PF00512">
    <property type="entry name" value="HisKA"/>
    <property type="match status" value="1"/>
</dbReference>
<dbReference type="SMART" id="SM00388">
    <property type="entry name" value="HisKA"/>
    <property type="match status" value="1"/>
</dbReference>
<evidence type="ECO:0000313" key="11">
    <source>
        <dbReference type="Proteomes" id="UP000199531"/>
    </source>
</evidence>
<dbReference type="PANTHER" id="PTHR43065:SF16">
    <property type="entry name" value="SENSORY HISTIDINE KINASE_PHOSPHATASE NTRB"/>
    <property type="match status" value="1"/>
</dbReference>
<dbReference type="GO" id="GO:0005524">
    <property type="term" value="F:ATP binding"/>
    <property type="evidence" value="ECO:0007669"/>
    <property type="project" value="UniProtKB-KW"/>
</dbReference>
<dbReference type="InterPro" id="IPR005467">
    <property type="entry name" value="His_kinase_dom"/>
</dbReference>
<dbReference type="PROSITE" id="PS50109">
    <property type="entry name" value="HIS_KIN"/>
    <property type="match status" value="1"/>
</dbReference>
<keyword evidence="11" id="KW-1185">Reference proteome</keyword>
<evidence type="ECO:0000256" key="5">
    <source>
        <dbReference type="ARBA" id="ARBA00022741"/>
    </source>
</evidence>
<evidence type="ECO:0000256" key="3">
    <source>
        <dbReference type="ARBA" id="ARBA00022553"/>
    </source>
</evidence>
<accession>A0A1H8H3V6</accession>
<organism evidence="10 11">
    <name type="scientific">Brachymonas denitrificans DSM 15123</name>
    <dbReference type="NCBI Taxonomy" id="1121117"/>
    <lineage>
        <taxon>Bacteria</taxon>
        <taxon>Pseudomonadati</taxon>
        <taxon>Pseudomonadota</taxon>
        <taxon>Betaproteobacteria</taxon>
        <taxon>Burkholderiales</taxon>
        <taxon>Comamonadaceae</taxon>
        <taxon>Brachymonas</taxon>
    </lineage>
</organism>
<evidence type="ECO:0000256" key="2">
    <source>
        <dbReference type="ARBA" id="ARBA00012438"/>
    </source>
</evidence>
<dbReference type="InterPro" id="IPR035965">
    <property type="entry name" value="PAS-like_dom_sf"/>
</dbReference>
<dbReference type="Proteomes" id="UP000199531">
    <property type="component" value="Unassembled WGS sequence"/>
</dbReference>
<dbReference type="EMBL" id="FOCW01000002">
    <property type="protein sequence ID" value="SEN51032.1"/>
    <property type="molecule type" value="Genomic_DNA"/>
</dbReference>
<dbReference type="SUPFAM" id="SSF47384">
    <property type="entry name" value="Homodimeric domain of signal transducing histidine kinase"/>
    <property type="match status" value="1"/>
</dbReference>
<keyword evidence="8" id="KW-0902">Two-component regulatory system</keyword>
<dbReference type="STRING" id="1121117.SAMN02745977_01432"/>
<dbReference type="SUPFAM" id="SSF55874">
    <property type="entry name" value="ATPase domain of HSP90 chaperone/DNA topoisomerase II/histidine kinase"/>
    <property type="match status" value="1"/>
</dbReference>
<evidence type="ECO:0000256" key="8">
    <source>
        <dbReference type="ARBA" id="ARBA00023012"/>
    </source>
</evidence>
<name>A0A1H8H3V6_9BURK</name>
<keyword evidence="3" id="KW-0597">Phosphoprotein</keyword>
<gene>
    <name evidence="10" type="ORF">SAMN02745977_01432</name>
</gene>
<keyword evidence="7" id="KW-0067">ATP-binding</keyword>
<evidence type="ECO:0000256" key="4">
    <source>
        <dbReference type="ARBA" id="ARBA00022679"/>
    </source>
</evidence>
<dbReference type="Pfam" id="PF02518">
    <property type="entry name" value="HATPase_c"/>
    <property type="match status" value="1"/>
</dbReference>
<dbReference type="PRINTS" id="PR00344">
    <property type="entry name" value="BCTRLSENSOR"/>
</dbReference>
<comment type="catalytic activity">
    <reaction evidence="1">
        <text>ATP + protein L-histidine = ADP + protein N-phospho-L-histidine.</text>
        <dbReference type="EC" id="2.7.13.3"/>
    </reaction>
</comment>
<evidence type="ECO:0000256" key="7">
    <source>
        <dbReference type="ARBA" id="ARBA00022840"/>
    </source>
</evidence>
<dbReference type="InterPro" id="IPR036890">
    <property type="entry name" value="HATPase_C_sf"/>
</dbReference>